<feature type="region of interest" description="Disordered" evidence="4">
    <location>
        <begin position="497"/>
        <end position="605"/>
    </location>
</feature>
<feature type="region of interest" description="Disordered" evidence="4">
    <location>
        <begin position="1"/>
        <end position="38"/>
    </location>
</feature>
<dbReference type="Gene3D" id="3.30.870.10">
    <property type="entry name" value="Endonuclease Chain A"/>
    <property type="match status" value="1"/>
</dbReference>
<dbReference type="PANTHER" id="PTHR16181:SF29">
    <property type="entry name" value="PROTEIN FAM83A-RELATED"/>
    <property type="match status" value="1"/>
</dbReference>
<evidence type="ECO:0000256" key="2">
    <source>
        <dbReference type="ARBA" id="ARBA00006937"/>
    </source>
</evidence>
<accession>A0A7K9BND0</accession>
<evidence type="ECO:0000256" key="1">
    <source>
        <dbReference type="ARBA" id="ARBA00004496"/>
    </source>
</evidence>
<evidence type="ECO:0000313" key="7">
    <source>
        <dbReference type="Proteomes" id="UP000574528"/>
    </source>
</evidence>
<comment type="caution">
    <text evidence="6">The sequence shown here is derived from an EMBL/GenBank/DDBJ whole genome shotgun (WGS) entry which is preliminary data.</text>
</comment>
<evidence type="ECO:0000256" key="4">
    <source>
        <dbReference type="SAM" id="MobiDB-lite"/>
    </source>
</evidence>
<feature type="non-terminal residue" evidence="6">
    <location>
        <position position="669"/>
    </location>
</feature>
<keyword evidence="3" id="KW-0963">Cytoplasm</keyword>
<dbReference type="Pfam" id="PF07894">
    <property type="entry name" value="SACK1"/>
    <property type="match status" value="1"/>
</dbReference>
<dbReference type="GO" id="GO:0005737">
    <property type="term" value="C:cytoplasm"/>
    <property type="evidence" value="ECO:0007669"/>
    <property type="project" value="UniProtKB-SubCell"/>
</dbReference>
<protein>
    <submittedName>
        <fullName evidence="6">FA83C protein</fullName>
    </submittedName>
</protein>
<dbReference type="GO" id="GO:0007165">
    <property type="term" value="P:signal transduction"/>
    <property type="evidence" value="ECO:0007669"/>
    <property type="project" value="TreeGrafter"/>
</dbReference>
<dbReference type="FunFam" id="3.30.870.10:FF:000004">
    <property type="entry name" value="protein FAM83H isoform X2"/>
    <property type="match status" value="1"/>
</dbReference>
<feature type="domain" description="Scaffolding anchor of CK1" evidence="5">
    <location>
        <begin position="79"/>
        <end position="361"/>
    </location>
</feature>
<dbReference type="SUPFAM" id="SSF56024">
    <property type="entry name" value="Phospholipase D/nuclease"/>
    <property type="match status" value="1"/>
</dbReference>
<gene>
    <name evidence="6" type="primary">Fam83c</name>
    <name evidence="6" type="ORF">PSIHAE_R11415</name>
</gene>
<evidence type="ECO:0000313" key="6">
    <source>
        <dbReference type="EMBL" id="NXG41636.1"/>
    </source>
</evidence>
<name>A0A7K9BND0_9PICI</name>
<feature type="region of interest" description="Disordered" evidence="4">
    <location>
        <begin position="416"/>
        <end position="463"/>
    </location>
</feature>
<proteinExistence type="inferred from homology"/>
<dbReference type="EMBL" id="VWZI01001984">
    <property type="protein sequence ID" value="NXG41636.1"/>
    <property type="molecule type" value="Genomic_DNA"/>
</dbReference>
<comment type="similarity">
    <text evidence="2">Belongs to the FAM83 family.</text>
</comment>
<dbReference type="PANTHER" id="PTHR16181">
    <property type="entry name" value="PROTEIN FAM83A-RELATED"/>
    <property type="match status" value="1"/>
</dbReference>
<reference evidence="6 7" key="1">
    <citation type="submission" date="2019-09" db="EMBL/GenBank/DDBJ databases">
        <title>Bird 10,000 Genomes (B10K) Project - Family phase.</title>
        <authorList>
            <person name="Zhang G."/>
        </authorList>
    </citation>
    <scope>NUCLEOTIDE SEQUENCE [LARGE SCALE GENOMIC DNA]</scope>
    <source>
        <strain evidence="6">B10K-DU-001-24</strain>
        <tissue evidence="6">Muscle</tissue>
    </source>
</reference>
<sequence>VLKEPAGRSSGAQEGQKKPEGGRKAGPRQPEGRSLASTAPAMFNYLAAEVRPQLHRSYGSQQAVWGPLRSRLEQLRKPWWREPSPLVLQHSEPARLAVDAFLEQGEPGYLSALADERELPFLSLLDMDYMSRQSNHSLPGGASATGDRETEPGDADAADRASLSSELTSGTYFPLMSDVHPPELELGWPGAPLFSLAGQTQATVIFQRNKANSVKDLLRSLLSRARTVIAIVMDLFTDMEILCDLLEASSRRHVPVYLILDEEYLKHFVEMCSKMALTQDDFPNMRVRCLSGDTYYSKAGKKFTGQVLEKFVLIDCDQVLAGTYSLTWLCSQVHTSLVTHFRGQIVAEFEKEFRYLYAESKAVTSFCQPHSGPCPSSRAANCLLKPVPVTDGETSSPSSSLSNVSIRSVKVSPFLQSSGGAVRHQRQDPAAGSAARKGKEEDPLQQQGEPPDSPDPHPNKAPAAFYHRSNLLTARTCLQPEPAAALGADNLPSSNKLGYNQADNLPSSNKLGYNQADNLPSSNNLSYQADNLPSSNNLSYQADNLASSSRPSPLRQEQSPSEGAGSNGTSTKQKGPPAACREPAAGNDHPEKKQSPGQGKAELLPPYALSRRDKKPVVLCYDQLSEDTLLEKNSAYGAEKRMTLGHSKLDLITKYNKLKSKHIHSRFEL</sequence>
<feature type="compositionally biased region" description="Polar residues" evidence="4">
    <location>
        <begin position="497"/>
        <end position="561"/>
    </location>
</feature>
<dbReference type="AlphaFoldDB" id="A0A7K9BND0"/>
<dbReference type="GO" id="GO:0019901">
    <property type="term" value="F:protein kinase binding"/>
    <property type="evidence" value="ECO:0007669"/>
    <property type="project" value="TreeGrafter"/>
</dbReference>
<keyword evidence="7" id="KW-1185">Reference proteome</keyword>
<dbReference type="Proteomes" id="UP000574528">
    <property type="component" value="Unassembled WGS sequence"/>
</dbReference>
<feature type="non-terminal residue" evidence="6">
    <location>
        <position position="1"/>
    </location>
</feature>
<feature type="region of interest" description="Disordered" evidence="4">
    <location>
        <begin position="135"/>
        <end position="161"/>
    </location>
</feature>
<evidence type="ECO:0000256" key="3">
    <source>
        <dbReference type="ARBA" id="ARBA00022490"/>
    </source>
</evidence>
<dbReference type="InterPro" id="IPR012461">
    <property type="entry name" value="SACK1"/>
</dbReference>
<evidence type="ECO:0000259" key="5">
    <source>
        <dbReference type="Pfam" id="PF07894"/>
    </source>
</evidence>
<dbReference type="OrthoDB" id="9944987at2759"/>
<comment type="subcellular location">
    <subcellularLocation>
        <location evidence="1">Cytoplasm</location>
    </subcellularLocation>
</comment>
<organism evidence="6 7">
    <name type="scientific">Psilopogon haemacephalus</name>
    <name type="common">coppersmith barbet</name>
    <dbReference type="NCBI Taxonomy" id="2585815"/>
    <lineage>
        <taxon>Eukaryota</taxon>
        <taxon>Metazoa</taxon>
        <taxon>Chordata</taxon>
        <taxon>Craniata</taxon>
        <taxon>Vertebrata</taxon>
        <taxon>Euteleostomi</taxon>
        <taxon>Archelosauria</taxon>
        <taxon>Archosauria</taxon>
        <taxon>Dinosauria</taxon>
        <taxon>Saurischia</taxon>
        <taxon>Theropoda</taxon>
        <taxon>Coelurosauria</taxon>
        <taxon>Aves</taxon>
        <taxon>Neognathae</taxon>
        <taxon>Neoaves</taxon>
        <taxon>Telluraves</taxon>
        <taxon>Coraciimorphae</taxon>
        <taxon>Piciformes</taxon>
        <taxon>Megalaimidae</taxon>
        <taxon>Psilopogon</taxon>
    </lineage>
</organism>
<dbReference type="InterPro" id="IPR050944">
    <property type="entry name" value="FAM83"/>
</dbReference>